<evidence type="ECO:0000259" key="1">
    <source>
        <dbReference type="Pfam" id="PF07995"/>
    </source>
</evidence>
<dbReference type="RefSeq" id="WP_379764409.1">
    <property type="nucleotide sequence ID" value="NZ_JBHSCL010000004.1"/>
</dbReference>
<dbReference type="Gene3D" id="2.120.10.30">
    <property type="entry name" value="TolB, C-terminal domain"/>
    <property type="match status" value="1"/>
</dbReference>
<keyword evidence="2" id="KW-0560">Oxidoreductase</keyword>
<keyword evidence="3" id="KW-1185">Reference proteome</keyword>
<evidence type="ECO:0000313" key="2">
    <source>
        <dbReference type="EMBL" id="MFC4220655.1"/>
    </source>
</evidence>
<dbReference type="InterPro" id="IPR011041">
    <property type="entry name" value="Quinoprot_gluc/sorb_DH_b-prop"/>
</dbReference>
<dbReference type="SUPFAM" id="SSF50952">
    <property type="entry name" value="Soluble quinoprotein glucose dehydrogenase"/>
    <property type="match status" value="1"/>
</dbReference>
<dbReference type="InterPro" id="IPR012938">
    <property type="entry name" value="Glc/Sorbosone_DH"/>
</dbReference>
<dbReference type="EC" id="1.1.5.-" evidence="2"/>
<accession>A0ABV8PNA1</accession>
<dbReference type="PANTHER" id="PTHR19328">
    <property type="entry name" value="HEDGEHOG-INTERACTING PROTEIN"/>
    <property type="match status" value="1"/>
</dbReference>
<dbReference type="PANTHER" id="PTHR19328:SF75">
    <property type="entry name" value="ALDOSE SUGAR DEHYDROGENASE YLII"/>
    <property type="match status" value="1"/>
</dbReference>
<dbReference type="Proteomes" id="UP001595841">
    <property type="component" value="Unassembled WGS sequence"/>
</dbReference>
<protein>
    <submittedName>
        <fullName evidence="2">PQQ-dependent sugar dehydrogenase</fullName>
        <ecNumber evidence="2">1.1.5.-</ecNumber>
    </submittedName>
</protein>
<reference evidence="3" key="1">
    <citation type="journal article" date="2019" name="Int. J. Syst. Evol. Microbiol.">
        <title>The Global Catalogue of Microorganisms (GCM) 10K type strain sequencing project: providing services to taxonomists for standard genome sequencing and annotation.</title>
        <authorList>
            <consortium name="The Broad Institute Genomics Platform"/>
            <consortium name="The Broad Institute Genome Sequencing Center for Infectious Disease"/>
            <person name="Wu L."/>
            <person name="Ma J."/>
        </authorList>
    </citation>
    <scope>NUCLEOTIDE SEQUENCE [LARGE SCALE GENOMIC DNA]</scope>
    <source>
        <strain evidence="3">CGMCC 1.15774</strain>
    </source>
</reference>
<organism evidence="2 3">
    <name type="scientific">Flagellimonas marina</name>
    <dbReference type="NCBI Taxonomy" id="1775168"/>
    <lineage>
        <taxon>Bacteria</taxon>
        <taxon>Pseudomonadati</taxon>
        <taxon>Bacteroidota</taxon>
        <taxon>Flavobacteriia</taxon>
        <taxon>Flavobacteriales</taxon>
        <taxon>Flavobacteriaceae</taxon>
        <taxon>Flagellimonas</taxon>
    </lineage>
</organism>
<name>A0ABV8PNA1_9FLAO</name>
<proteinExistence type="predicted"/>
<dbReference type="PROSITE" id="PS51257">
    <property type="entry name" value="PROKAR_LIPOPROTEIN"/>
    <property type="match status" value="1"/>
</dbReference>
<comment type="caution">
    <text evidence="2">The sequence shown here is derived from an EMBL/GenBank/DDBJ whole genome shotgun (WGS) entry which is preliminary data.</text>
</comment>
<dbReference type="EMBL" id="JBHSCL010000004">
    <property type="protein sequence ID" value="MFC4220655.1"/>
    <property type="molecule type" value="Genomic_DNA"/>
</dbReference>
<dbReference type="Pfam" id="PF07995">
    <property type="entry name" value="GSDH"/>
    <property type="match status" value="1"/>
</dbReference>
<dbReference type="GO" id="GO:0016491">
    <property type="term" value="F:oxidoreductase activity"/>
    <property type="evidence" value="ECO:0007669"/>
    <property type="project" value="UniProtKB-KW"/>
</dbReference>
<evidence type="ECO:0000313" key="3">
    <source>
        <dbReference type="Proteomes" id="UP001595841"/>
    </source>
</evidence>
<gene>
    <name evidence="2" type="ORF">ACFOWS_10945</name>
</gene>
<sequence length="379" mass="43359">MYFKLNLYYCFLLVLVFAIFLTACQSEEKSLVFQGEEFPFELEHIVDGVQIPFAIAFISEQKMLATNRFSNEIFLIDVKARTKTLLKGIPKSYAAGDGGALDILPHPDFQQNQWLYFSHSIGDSIRSTMVIDRAKLHADSLIQIERIFTVFPFYKGSSHYGNRMAIQDNYLFVSMGDRYDLMDSAQTLSNHLGKILRIHDDGRIPMDNPFMDSLDTAPEIWSYGHRNPQGLTIHPETGEIWSHEHGPKGGDEINRIHPKHNYGWPIICHGIDYDDTPIGAGITHKEGMQQPFYYYVPSIAPSGMQFYWGNRYKNWKGNLFLGAMAKTHLNRLVIENNQVVHEERLLQDFGKRIRSITQGPDGFLYIGVDGGGIYRLKPI</sequence>
<feature type="domain" description="Glucose/Sorbosone dehydrogenase" evidence="1">
    <location>
        <begin position="50"/>
        <end position="371"/>
    </location>
</feature>
<dbReference type="InterPro" id="IPR011042">
    <property type="entry name" value="6-blade_b-propeller_TolB-like"/>
</dbReference>